<evidence type="ECO:0000256" key="1">
    <source>
        <dbReference type="SAM" id="MobiDB-lite"/>
    </source>
</evidence>
<dbReference type="RefSeq" id="WP_379525362.1">
    <property type="nucleotide sequence ID" value="NZ_JBHSPA010000145.1"/>
</dbReference>
<keyword evidence="3" id="KW-1185">Reference proteome</keyword>
<feature type="region of interest" description="Disordered" evidence="1">
    <location>
        <begin position="71"/>
        <end position="91"/>
    </location>
</feature>
<reference evidence="3" key="1">
    <citation type="journal article" date="2019" name="Int. J. Syst. Evol. Microbiol.">
        <title>The Global Catalogue of Microorganisms (GCM) 10K type strain sequencing project: providing services to taxonomists for standard genome sequencing and annotation.</title>
        <authorList>
            <consortium name="The Broad Institute Genomics Platform"/>
            <consortium name="The Broad Institute Genome Sequencing Center for Infectious Disease"/>
            <person name="Wu L."/>
            <person name="Ma J."/>
        </authorList>
    </citation>
    <scope>NUCLEOTIDE SEQUENCE [LARGE SCALE GENOMIC DNA]</scope>
    <source>
        <strain evidence="3">CCUG 53903</strain>
    </source>
</reference>
<dbReference type="EMBL" id="JBHSPA010000145">
    <property type="protein sequence ID" value="MFC5835952.1"/>
    <property type="molecule type" value="Genomic_DNA"/>
</dbReference>
<sequence length="91" mass="9526">MQQGEEVSLVGGDDALDYVASNVVVPAVEALDDIFTVCQPEAALLVATSPTFSLGGIVRVSSQRADLDPCPIPRPARLDFGDEGPAKTKRA</sequence>
<protein>
    <submittedName>
        <fullName evidence="2">Uncharacterized protein</fullName>
    </submittedName>
</protein>
<dbReference type="Proteomes" id="UP001596058">
    <property type="component" value="Unassembled WGS sequence"/>
</dbReference>
<proteinExistence type="predicted"/>
<feature type="compositionally biased region" description="Basic and acidic residues" evidence="1">
    <location>
        <begin position="76"/>
        <end position="91"/>
    </location>
</feature>
<comment type="caution">
    <text evidence="2">The sequence shown here is derived from an EMBL/GenBank/DDBJ whole genome shotgun (WGS) entry which is preliminary data.</text>
</comment>
<name>A0ABW1DDN9_9ACTN</name>
<evidence type="ECO:0000313" key="3">
    <source>
        <dbReference type="Proteomes" id="UP001596058"/>
    </source>
</evidence>
<organism evidence="2 3">
    <name type="scientific">Nonomuraea insulae</name>
    <dbReference type="NCBI Taxonomy" id="1616787"/>
    <lineage>
        <taxon>Bacteria</taxon>
        <taxon>Bacillati</taxon>
        <taxon>Actinomycetota</taxon>
        <taxon>Actinomycetes</taxon>
        <taxon>Streptosporangiales</taxon>
        <taxon>Streptosporangiaceae</taxon>
        <taxon>Nonomuraea</taxon>
    </lineage>
</organism>
<evidence type="ECO:0000313" key="2">
    <source>
        <dbReference type="EMBL" id="MFC5835952.1"/>
    </source>
</evidence>
<gene>
    <name evidence="2" type="ORF">ACFPZ3_70105</name>
</gene>
<accession>A0ABW1DDN9</accession>